<dbReference type="RefSeq" id="WP_185007820.1">
    <property type="nucleotide sequence ID" value="NZ_BAAAUI010000008.1"/>
</dbReference>
<dbReference type="InterPro" id="IPR022770">
    <property type="entry name" value="IucA/IucC-like_C"/>
</dbReference>
<keyword evidence="6" id="KW-1185">Reference proteome</keyword>
<evidence type="ECO:0000259" key="4">
    <source>
        <dbReference type="Pfam" id="PF06276"/>
    </source>
</evidence>
<comment type="pathway">
    <text evidence="1">Siderophore biosynthesis.</text>
</comment>
<gene>
    <name evidence="5" type="ORF">HNR67_007445</name>
</gene>
<feature type="domain" description="Aerobactin siderophore biosynthesis IucA/IucC-like C-terminal" evidence="4">
    <location>
        <begin position="386"/>
        <end position="546"/>
    </location>
</feature>
<evidence type="ECO:0000256" key="2">
    <source>
        <dbReference type="ARBA" id="ARBA00007832"/>
    </source>
</evidence>
<proteinExistence type="inferred from homology"/>
<evidence type="ECO:0000259" key="3">
    <source>
        <dbReference type="Pfam" id="PF04183"/>
    </source>
</evidence>
<accession>A0A7W7CHF1</accession>
<organism evidence="5 6">
    <name type="scientific">Crossiella cryophila</name>
    <dbReference type="NCBI Taxonomy" id="43355"/>
    <lineage>
        <taxon>Bacteria</taxon>
        <taxon>Bacillati</taxon>
        <taxon>Actinomycetota</taxon>
        <taxon>Actinomycetes</taxon>
        <taxon>Pseudonocardiales</taxon>
        <taxon>Pseudonocardiaceae</taxon>
        <taxon>Crossiella</taxon>
    </lineage>
</organism>
<dbReference type="PANTHER" id="PTHR34384">
    <property type="entry name" value="L-2,3-DIAMINOPROPANOATE--CITRATE LIGASE"/>
    <property type="match status" value="1"/>
</dbReference>
<dbReference type="Pfam" id="PF06276">
    <property type="entry name" value="FhuF"/>
    <property type="match status" value="1"/>
</dbReference>
<comment type="similarity">
    <text evidence="2">Belongs to the IucA/IucC family.</text>
</comment>
<evidence type="ECO:0000313" key="6">
    <source>
        <dbReference type="Proteomes" id="UP000533598"/>
    </source>
</evidence>
<dbReference type="Proteomes" id="UP000533598">
    <property type="component" value="Unassembled WGS sequence"/>
</dbReference>
<feature type="domain" description="Aerobactin siderophore biosynthesis IucA/IucC N-terminal" evidence="3">
    <location>
        <begin position="128"/>
        <end position="352"/>
    </location>
</feature>
<dbReference type="Gene3D" id="1.10.510.40">
    <property type="match status" value="1"/>
</dbReference>
<dbReference type="InterPro" id="IPR007310">
    <property type="entry name" value="Aerobactin_biosyn_IucA/IucC_N"/>
</dbReference>
<dbReference type="PANTHER" id="PTHR34384:SF5">
    <property type="entry name" value="L-2,3-DIAMINOPROPANOATE--CITRATE LIGASE"/>
    <property type="match status" value="1"/>
</dbReference>
<dbReference type="InterPro" id="IPR037455">
    <property type="entry name" value="LucA/IucC-like"/>
</dbReference>
<dbReference type="Pfam" id="PF04183">
    <property type="entry name" value="IucA_IucC"/>
    <property type="match status" value="1"/>
</dbReference>
<protein>
    <submittedName>
        <fullName evidence="5">Siderophore synthetase component</fullName>
    </submittedName>
</protein>
<evidence type="ECO:0000256" key="1">
    <source>
        <dbReference type="ARBA" id="ARBA00004924"/>
    </source>
</evidence>
<comment type="caution">
    <text evidence="5">The sequence shown here is derived from an EMBL/GenBank/DDBJ whole genome shotgun (WGS) entry which is preliminary data.</text>
</comment>
<dbReference type="AlphaFoldDB" id="A0A7W7CHF1"/>
<name>A0A7W7CHF1_9PSEU</name>
<dbReference type="GO" id="GO:0016881">
    <property type="term" value="F:acid-amino acid ligase activity"/>
    <property type="evidence" value="ECO:0007669"/>
    <property type="project" value="UniProtKB-ARBA"/>
</dbReference>
<reference evidence="5 6" key="1">
    <citation type="submission" date="2020-08" db="EMBL/GenBank/DDBJ databases">
        <title>Sequencing the genomes of 1000 actinobacteria strains.</title>
        <authorList>
            <person name="Klenk H.-P."/>
        </authorList>
    </citation>
    <scope>NUCLEOTIDE SEQUENCE [LARGE SCALE GENOMIC DNA]</scope>
    <source>
        <strain evidence="5 6">DSM 44230</strain>
    </source>
</reference>
<dbReference type="GO" id="GO:0019290">
    <property type="term" value="P:siderophore biosynthetic process"/>
    <property type="evidence" value="ECO:0007669"/>
    <property type="project" value="InterPro"/>
</dbReference>
<dbReference type="Gene3D" id="6.10.250.3370">
    <property type="match status" value="1"/>
</dbReference>
<evidence type="ECO:0000313" key="5">
    <source>
        <dbReference type="EMBL" id="MBB4681327.1"/>
    </source>
</evidence>
<dbReference type="EMBL" id="JACHMH010000001">
    <property type="protein sequence ID" value="MBB4681327.1"/>
    <property type="molecule type" value="Genomic_DNA"/>
</dbReference>
<sequence>MAEPERTADAAAVQNLVRCWLREFPAECPAGDVLTLALPSLGVSVRVPLTYTSAVGWHRFGPVSLHTGAELDATTLAALLAFEAAARRQDTAVDTAGFVGRVVDSRNRVAQHLAVRAGVPEDAEPNPFLRAEQAAVLGHPLHPTPKSREGLSPAEAAAYSPELRGGFALHYFAADPSVVAEDSALGRPAHELFAELAGPDLRLPPGTVAVPAHPWQAREIRSRPSIRALLDQGLLHDLGPLGPQWTPTSSVRTLFRHDAPVMLKFSLGIRITNSKRENLRPELARGLQVHRLLDAGLAEAIAAAHPGFGIVRDPAWQAVTTPGSTAETGLEVVVRDSPFGTADRVGVVAGLIADRPDQPTGRSRLATIVQDLATRSGRPVEEIAGEWFDRYLEALIVPVLWLYATHGLGLEAHQQNTLLMLDEHGWPVGGRYRDNQGYYYSQTRSQRLYRWFPDVGKDLGTYCPDELIDERLGYYVGINNVLGMIGALGSAGLADERDLLATARRTLGRLYAEHGDDLRLAALLLDAPTLPCKGNLLTQAHGMDELVGPLESQSVYVPVPNPLAVPGAMA</sequence>